<organism evidence="2 3">
    <name type="scientific">Colletotrichum spinosum</name>
    <dbReference type="NCBI Taxonomy" id="1347390"/>
    <lineage>
        <taxon>Eukaryota</taxon>
        <taxon>Fungi</taxon>
        <taxon>Dikarya</taxon>
        <taxon>Ascomycota</taxon>
        <taxon>Pezizomycotina</taxon>
        <taxon>Sordariomycetes</taxon>
        <taxon>Hypocreomycetidae</taxon>
        <taxon>Glomerellales</taxon>
        <taxon>Glomerellaceae</taxon>
        <taxon>Colletotrichum</taxon>
        <taxon>Colletotrichum orbiculare species complex</taxon>
    </lineage>
</organism>
<reference evidence="2 3" key="1">
    <citation type="submission" date="2018-11" db="EMBL/GenBank/DDBJ databases">
        <title>Genome sequence and assembly of Colletotrichum spinosum.</title>
        <authorList>
            <person name="Gan P."/>
            <person name="Shirasu K."/>
        </authorList>
    </citation>
    <scope>NUCLEOTIDE SEQUENCE [LARGE SCALE GENOMIC DNA]</scope>
    <source>
        <strain evidence="2 3">CBS 515.97</strain>
    </source>
</reference>
<protein>
    <submittedName>
        <fullName evidence="2">Uncharacterized protein</fullName>
    </submittedName>
</protein>
<dbReference type="Proteomes" id="UP000295083">
    <property type="component" value="Unassembled WGS sequence"/>
</dbReference>
<gene>
    <name evidence="2" type="ORF">C8035_v007273</name>
</gene>
<accession>A0A4R8QHL8</accession>
<name>A0A4R8QHL8_9PEZI</name>
<sequence>MPGSKHSSSKGHGRGHGHGTSSKTYIWVWYCENCNTGPLNCSIDAQCTNPHCQHTRCGRCTTEQVASHHHRKSAARIGP</sequence>
<evidence type="ECO:0000313" key="3">
    <source>
        <dbReference type="Proteomes" id="UP000295083"/>
    </source>
</evidence>
<evidence type="ECO:0000313" key="2">
    <source>
        <dbReference type="EMBL" id="TDZ38382.1"/>
    </source>
</evidence>
<dbReference type="AlphaFoldDB" id="A0A4R8QHL8"/>
<keyword evidence="3" id="KW-1185">Reference proteome</keyword>
<comment type="caution">
    <text evidence="2">The sequence shown here is derived from an EMBL/GenBank/DDBJ whole genome shotgun (WGS) entry which is preliminary data.</text>
</comment>
<dbReference type="EMBL" id="QAPG01000017">
    <property type="protein sequence ID" value="TDZ38382.1"/>
    <property type="molecule type" value="Genomic_DNA"/>
</dbReference>
<feature type="region of interest" description="Disordered" evidence="1">
    <location>
        <begin position="1"/>
        <end position="21"/>
    </location>
</feature>
<proteinExistence type="predicted"/>
<evidence type="ECO:0000256" key="1">
    <source>
        <dbReference type="SAM" id="MobiDB-lite"/>
    </source>
</evidence>
<feature type="compositionally biased region" description="Basic residues" evidence="1">
    <location>
        <begin position="7"/>
        <end position="17"/>
    </location>
</feature>